<evidence type="ECO:0000313" key="4">
    <source>
        <dbReference type="EMBL" id="OXA57134.1"/>
    </source>
</evidence>
<dbReference type="SUPFAM" id="SSF53474">
    <property type="entry name" value="alpha/beta-Hydrolases"/>
    <property type="match status" value="1"/>
</dbReference>
<reference evidence="4 5" key="1">
    <citation type="submission" date="2015-12" db="EMBL/GenBank/DDBJ databases">
        <title>The genome of Folsomia candida.</title>
        <authorList>
            <person name="Faddeeva A."/>
            <person name="Derks M.F."/>
            <person name="Anvar Y."/>
            <person name="Smit S."/>
            <person name="Van Straalen N."/>
            <person name="Roelofs D."/>
        </authorList>
    </citation>
    <scope>NUCLEOTIDE SEQUENCE [LARGE SCALE GENOMIC DNA]</scope>
    <source>
        <strain evidence="4 5">VU population</strain>
        <tissue evidence="4">Whole body</tissue>
    </source>
</reference>
<name>A0A226EJE1_FOLCA</name>
<evidence type="ECO:0000313" key="5">
    <source>
        <dbReference type="Proteomes" id="UP000198287"/>
    </source>
</evidence>
<dbReference type="AlphaFoldDB" id="A0A226EJE1"/>
<dbReference type="Gene3D" id="3.40.50.1820">
    <property type="entry name" value="alpha/beta hydrolase"/>
    <property type="match status" value="1"/>
</dbReference>
<proteinExistence type="inferred from homology"/>
<accession>A0A226EJE1</accession>
<dbReference type="OMA" id="RGCKLQD"/>
<keyword evidence="2 4" id="KW-0378">Hydrolase</keyword>
<keyword evidence="5" id="KW-1185">Reference proteome</keyword>
<dbReference type="GO" id="GO:0016787">
    <property type="term" value="F:hydrolase activity"/>
    <property type="evidence" value="ECO:0007669"/>
    <property type="project" value="UniProtKB-KW"/>
</dbReference>
<dbReference type="InterPro" id="IPR000073">
    <property type="entry name" value="AB_hydrolase_1"/>
</dbReference>
<dbReference type="EMBL" id="LNIX01000003">
    <property type="protein sequence ID" value="OXA57134.1"/>
    <property type="molecule type" value="Genomic_DNA"/>
</dbReference>
<dbReference type="OrthoDB" id="190201at2759"/>
<organism evidence="4 5">
    <name type="scientific">Folsomia candida</name>
    <name type="common">Springtail</name>
    <dbReference type="NCBI Taxonomy" id="158441"/>
    <lineage>
        <taxon>Eukaryota</taxon>
        <taxon>Metazoa</taxon>
        <taxon>Ecdysozoa</taxon>
        <taxon>Arthropoda</taxon>
        <taxon>Hexapoda</taxon>
        <taxon>Collembola</taxon>
        <taxon>Entomobryomorpha</taxon>
        <taxon>Isotomoidea</taxon>
        <taxon>Isotomidae</taxon>
        <taxon>Proisotominae</taxon>
        <taxon>Folsomia</taxon>
    </lineage>
</organism>
<dbReference type="PANTHER" id="PTHR43798">
    <property type="entry name" value="MONOACYLGLYCEROL LIPASE"/>
    <property type="match status" value="1"/>
</dbReference>
<dbReference type="PANTHER" id="PTHR43798:SF14">
    <property type="entry name" value="SERINE HYDROLASE-LIKE PROTEIN DDB_G0286239"/>
    <property type="match status" value="1"/>
</dbReference>
<evidence type="ECO:0000256" key="2">
    <source>
        <dbReference type="ARBA" id="ARBA00022801"/>
    </source>
</evidence>
<dbReference type="InterPro" id="IPR050266">
    <property type="entry name" value="AB_hydrolase_sf"/>
</dbReference>
<dbReference type="Proteomes" id="UP000198287">
    <property type="component" value="Unassembled WGS sequence"/>
</dbReference>
<dbReference type="InterPro" id="IPR029058">
    <property type="entry name" value="AB_hydrolase_fold"/>
</dbReference>
<feature type="domain" description="AB hydrolase-1" evidence="3">
    <location>
        <begin position="110"/>
        <end position="215"/>
    </location>
</feature>
<dbReference type="GO" id="GO:0016020">
    <property type="term" value="C:membrane"/>
    <property type="evidence" value="ECO:0007669"/>
    <property type="project" value="TreeGrafter"/>
</dbReference>
<gene>
    <name evidence="4" type="ORF">Fcan01_06951</name>
</gene>
<protein>
    <submittedName>
        <fullName evidence="4">Serine hydrolase-like protein</fullName>
    </submittedName>
</protein>
<comment type="caution">
    <text evidence="4">The sequence shown here is derived from an EMBL/GenBank/DDBJ whole genome shotgun (WGS) entry which is preliminary data.</text>
</comment>
<evidence type="ECO:0000256" key="1">
    <source>
        <dbReference type="ARBA" id="ARBA00008645"/>
    </source>
</evidence>
<comment type="similarity">
    <text evidence="1">Belongs to the AB hydrolase superfamily.</text>
</comment>
<dbReference type="Pfam" id="PF00561">
    <property type="entry name" value="Abhydrolase_1"/>
    <property type="match status" value="1"/>
</dbReference>
<sequence length="383" mass="42753">MWCNIFASVTHGLHTQIYVQLVNMNSLKSKMFLNSGRQYCKFLLHPKKFLKITNNKPLSQHSKSFSTQTKENPSSYSIEEITIPNGPQYGYEIACKVWRGTGGTSSSSEPPIVCVHGWLDNANTFDTLLPKLMRPGRTFYAFDLPGHGFSSHIQASHYNSHVESHLGIHRMVQYLKTDKITLLGHSMGAEAAVMYAGSFPDGIHKVVTLDGVNPNFKDCAQSVYHFVNALMEVEAIIAKSPLPNPTTYDALQARIIKVREGMVTAEGCKALLGRGVVKVAGTNDMYRFSHDLKLRMHPGMAMLSTEQMSIFCENVSAPLLVIKAQDNDPFSLDASHNFQTAMENAKKRNKDMKVEFYLAKGNHHVHLNEPEMVANIISTFLDS</sequence>
<evidence type="ECO:0000259" key="3">
    <source>
        <dbReference type="Pfam" id="PF00561"/>
    </source>
</evidence>